<proteinExistence type="predicted"/>
<feature type="domain" description="XPG N-terminal" evidence="2">
    <location>
        <begin position="34"/>
        <end position="88"/>
    </location>
</feature>
<dbReference type="GO" id="GO:0017108">
    <property type="term" value="F:5'-flap endonuclease activity"/>
    <property type="evidence" value="ECO:0007669"/>
    <property type="project" value="TreeGrafter"/>
</dbReference>
<evidence type="ECO:0000259" key="2">
    <source>
        <dbReference type="Pfam" id="PF00752"/>
    </source>
</evidence>
<dbReference type="GO" id="GO:0006974">
    <property type="term" value="P:DNA damage response"/>
    <property type="evidence" value="ECO:0007669"/>
    <property type="project" value="UniProtKB-ARBA"/>
</dbReference>
<evidence type="ECO:0000313" key="4">
    <source>
        <dbReference type="EMBL" id="TDL16531.1"/>
    </source>
</evidence>
<dbReference type="InterPro" id="IPR029060">
    <property type="entry name" value="PIN-like_dom_sf"/>
</dbReference>
<dbReference type="PANTHER" id="PTHR11081">
    <property type="entry name" value="FLAP ENDONUCLEASE FAMILY MEMBER"/>
    <property type="match status" value="1"/>
</dbReference>
<gene>
    <name evidence="4" type="ORF">BD410DRAFT_888653</name>
</gene>
<protein>
    <submittedName>
        <fullName evidence="4">PIN domain-like protein</fullName>
    </submittedName>
</protein>
<evidence type="ECO:0000259" key="3">
    <source>
        <dbReference type="Pfam" id="PF00867"/>
    </source>
</evidence>
<evidence type="ECO:0000256" key="1">
    <source>
        <dbReference type="SAM" id="MobiDB-lite"/>
    </source>
</evidence>
<feature type="domain" description="XPG-I" evidence="3">
    <location>
        <begin position="115"/>
        <end position="160"/>
    </location>
</feature>
<dbReference type="Pfam" id="PF00752">
    <property type="entry name" value="XPG_N"/>
    <property type="match status" value="1"/>
</dbReference>
<dbReference type="InterPro" id="IPR006085">
    <property type="entry name" value="XPG_DNA_repair_N"/>
</dbReference>
<dbReference type="PANTHER" id="PTHR11081:SF75">
    <property type="entry name" value="ENDONUCLEASE, PUTATIVE (AFU_ORTHOLOGUE AFUA_3G13260)-RELATED"/>
    <property type="match status" value="1"/>
</dbReference>
<dbReference type="STRING" id="50990.A0A4Y7PNG6"/>
<dbReference type="Proteomes" id="UP000294933">
    <property type="component" value="Unassembled WGS sequence"/>
</dbReference>
<dbReference type="InterPro" id="IPR006086">
    <property type="entry name" value="XPG-I_dom"/>
</dbReference>
<feature type="region of interest" description="Disordered" evidence="1">
    <location>
        <begin position="444"/>
        <end position="469"/>
    </location>
</feature>
<accession>A0A4Y7PNG6</accession>
<evidence type="ECO:0000313" key="5">
    <source>
        <dbReference type="Proteomes" id="UP000294933"/>
    </source>
</evidence>
<dbReference type="AlphaFoldDB" id="A0A4Y7PNG6"/>
<dbReference type="VEuPathDB" id="FungiDB:BD410DRAFT_888653"/>
<dbReference type="Pfam" id="PF00867">
    <property type="entry name" value="XPG_I"/>
    <property type="match status" value="1"/>
</dbReference>
<organism evidence="4 5">
    <name type="scientific">Rickenella mellea</name>
    <dbReference type="NCBI Taxonomy" id="50990"/>
    <lineage>
        <taxon>Eukaryota</taxon>
        <taxon>Fungi</taxon>
        <taxon>Dikarya</taxon>
        <taxon>Basidiomycota</taxon>
        <taxon>Agaricomycotina</taxon>
        <taxon>Agaricomycetes</taxon>
        <taxon>Hymenochaetales</taxon>
        <taxon>Rickenellaceae</taxon>
        <taxon>Rickenella</taxon>
    </lineage>
</organism>
<sequence>MDRALWDMVRPATITRHFEELAIADGFQRGRLYAVGIDIGNWFYDIHAAYRPEAIRGVNPELRVLFYRLARLCALPIRPVFVFDGADRSMARRGRYSLQDDEFVARLKTLLGTFGFAWHIAPACAAAELARMNKDGVIDGVITDDFEVLAYGAKTLIQPSLYCTTRPFANPFVRVLTIDSIASNPAVRLRRGGVILLTILRCGNGNTTFGINGARPSIAIALALARTRLGEALIEAAARPHAEVITCLDIWREDFKAELRTNISGSVASEGSKLADRITDQFPNLGALKAILEPPTSWTTGLAMAPEIADRLALDLAALAEFCGEHFEFGTINAIMTKILSVLSRGIVMDMLLQQISEGVLSGVPVFDILQILKTRLHTSTSYFEYRVEINTCDLPEIVQARAGDPSPELPGNAAPALSIFVWVPGPVLFAAFPALVNDFHKHNGTSRTPRDGDAIDLTESDSESETSDVELLGGNIINLVSDSDSNSE</sequence>
<dbReference type="PRINTS" id="PR00853">
    <property type="entry name" value="XPGRADSUPER"/>
</dbReference>
<reference evidence="4 5" key="1">
    <citation type="submission" date="2018-06" db="EMBL/GenBank/DDBJ databases">
        <title>A transcriptomic atlas of mushroom development highlights an independent origin of complex multicellularity.</title>
        <authorList>
            <consortium name="DOE Joint Genome Institute"/>
            <person name="Krizsan K."/>
            <person name="Almasi E."/>
            <person name="Merenyi Z."/>
            <person name="Sahu N."/>
            <person name="Viragh M."/>
            <person name="Koszo T."/>
            <person name="Mondo S."/>
            <person name="Kiss B."/>
            <person name="Balint B."/>
            <person name="Kues U."/>
            <person name="Barry K."/>
            <person name="Hegedus J.C."/>
            <person name="Henrissat B."/>
            <person name="Johnson J."/>
            <person name="Lipzen A."/>
            <person name="Ohm R."/>
            <person name="Nagy I."/>
            <person name="Pangilinan J."/>
            <person name="Yan J."/>
            <person name="Xiong Y."/>
            <person name="Grigoriev I.V."/>
            <person name="Hibbett D.S."/>
            <person name="Nagy L.G."/>
        </authorList>
    </citation>
    <scope>NUCLEOTIDE SEQUENCE [LARGE SCALE GENOMIC DNA]</scope>
    <source>
        <strain evidence="4 5">SZMC22713</strain>
    </source>
</reference>
<dbReference type="Gene3D" id="3.40.50.1010">
    <property type="entry name" value="5'-nuclease"/>
    <property type="match status" value="2"/>
</dbReference>
<dbReference type="InterPro" id="IPR006084">
    <property type="entry name" value="XPG/Rad2"/>
</dbReference>
<dbReference type="SUPFAM" id="SSF88723">
    <property type="entry name" value="PIN domain-like"/>
    <property type="match status" value="1"/>
</dbReference>
<dbReference type="OrthoDB" id="2959108at2759"/>
<keyword evidence="5" id="KW-1185">Reference proteome</keyword>
<name>A0A4Y7PNG6_9AGAM</name>
<dbReference type="EMBL" id="ML170241">
    <property type="protein sequence ID" value="TDL16531.1"/>
    <property type="molecule type" value="Genomic_DNA"/>
</dbReference>
<feature type="compositionally biased region" description="Acidic residues" evidence="1">
    <location>
        <begin position="455"/>
        <end position="469"/>
    </location>
</feature>